<name>A0ABR7Y2V2_9SPHI</name>
<accession>A0ABR7Y2V2</accession>
<comment type="caution">
    <text evidence="2">The sequence shown here is derived from an EMBL/GenBank/DDBJ whole genome shotgun (WGS) entry which is preliminary data.</text>
</comment>
<dbReference type="RefSeq" id="WP_190308767.1">
    <property type="nucleotide sequence ID" value="NZ_JACNYK010000002.1"/>
</dbReference>
<evidence type="ECO:0000256" key="1">
    <source>
        <dbReference type="SAM" id="MobiDB-lite"/>
    </source>
</evidence>
<evidence type="ECO:0008006" key="4">
    <source>
        <dbReference type="Google" id="ProtNLM"/>
    </source>
</evidence>
<evidence type="ECO:0000313" key="3">
    <source>
        <dbReference type="Proteomes" id="UP000606494"/>
    </source>
</evidence>
<evidence type="ECO:0000313" key="2">
    <source>
        <dbReference type="EMBL" id="MBD1425618.1"/>
    </source>
</evidence>
<proteinExistence type="predicted"/>
<keyword evidence="3" id="KW-1185">Reference proteome</keyword>
<reference evidence="2 3" key="1">
    <citation type="submission" date="2020-08" db="EMBL/GenBank/DDBJ databases">
        <title>Sphingobacterium sp. DN00404 isolated from aquaculture water.</title>
        <authorList>
            <person name="Zhang M."/>
        </authorList>
    </citation>
    <scope>NUCLEOTIDE SEQUENCE [LARGE SCALE GENOMIC DNA]</scope>
    <source>
        <strain evidence="2 3">KCTC 32294</strain>
    </source>
</reference>
<protein>
    <recommendedName>
        <fullName evidence="4">Lipoprotein</fullName>
    </recommendedName>
</protein>
<dbReference type="EMBL" id="JACNYK010000002">
    <property type="protein sequence ID" value="MBD1425618.1"/>
    <property type="molecule type" value="Genomic_DNA"/>
</dbReference>
<gene>
    <name evidence="2" type="ORF">H8B17_08500</name>
</gene>
<organism evidence="2 3">
    <name type="scientific">Sphingobacterium arenae</name>
    <dbReference type="NCBI Taxonomy" id="1280598"/>
    <lineage>
        <taxon>Bacteria</taxon>
        <taxon>Pseudomonadati</taxon>
        <taxon>Bacteroidota</taxon>
        <taxon>Sphingobacteriia</taxon>
        <taxon>Sphingobacteriales</taxon>
        <taxon>Sphingobacteriaceae</taxon>
        <taxon>Sphingobacterium</taxon>
    </lineage>
</organism>
<sequence>MNKLRKLFTHTRWVSILAIMMIAACQSPQKTDTETTHAASSDTKQPTADSSSITLKNKHVKFLWRAEQFDPAYDATINTLVLDEAYIKTISDPEKAALGYVATFIGNECAWDGKATPNRSNLKCKILTALDLGYQCSDTHLGFLRHWFRSDSTALKKLENCPTIPDGSTVQETFDKIDLSVNDDEIVVAYTVTSINMRENKSWTWDVQDHFKYHDNNLELVKTEKSEPTSAGFDVSDSDT</sequence>
<dbReference type="Proteomes" id="UP000606494">
    <property type="component" value="Unassembled WGS sequence"/>
</dbReference>
<feature type="region of interest" description="Disordered" evidence="1">
    <location>
        <begin position="32"/>
        <end position="51"/>
    </location>
</feature>
<dbReference type="PROSITE" id="PS51257">
    <property type="entry name" value="PROKAR_LIPOPROTEIN"/>
    <property type="match status" value="1"/>
</dbReference>